<reference evidence="3" key="1">
    <citation type="submission" date="2009-11" db="EMBL/GenBank/DDBJ databases">
        <title>The complete genome of Sulfurospirillum deleyianum DSM 6946.</title>
        <authorList>
            <consortium name="US DOE Joint Genome Institute (JGI-PGF)"/>
            <person name="Lucas S."/>
            <person name="Copeland A."/>
            <person name="Lapidus A."/>
            <person name="Glavina del Rio T."/>
            <person name="Dalin E."/>
            <person name="Tice H."/>
            <person name="Bruce D."/>
            <person name="Goodwin L."/>
            <person name="Pitluck S."/>
            <person name="Kyrpides N."/>
            <person name="Mavromatis K."/>
            <person name="Ivanova N."/>
            <person name="Ovchinnikova G."/>
            <person name="Munk A.C."/>
            <person name="Lu M."/>
            <person name="Brettin T."/>
            <person name="Detter J.C."/>
            <person name="Han C."/>
            <person name="Tapia R."/>
            <person name="Larimer F."/>
            <person name="Land M."/>
            <person name="Hauser L."/>
            <person name="Markowitz V."/>
            <person name="Cheng J.F."/>
            <person name="Hugenholtz P."/>
            <person name="Woyke T."/>
            <person name="Wu D."/>
            <person name="Aumann P."/>
            <person name="Schneider S."/>
            <person name="Lang E."/>
            <person name="Spring S."/>
            <person name="Klenk H.P."/>
            <person name="Eisen J.A."/>
        </authorList>
    </citation>
    <scope>NUCLEOTIDE SEQUENCE [LARGE SCALE GENOMIC DNA]</scope>
    <source>
        <strain evidence="3">ATCC 51133 / DSM 6946 / 5175</strain>
    </source>
</reference>
<organism evidence="2 3">
    <name type="scientific">Sulfurospirillum deleyianum (strain ATCC 51133 / DSM 6946 / 5175)</name>
    <dbReference type="NCBI Taxonomy" id="525898"/>
    <lineage>
        <taxon>Bacteria</taxon>
        <taxon>Pseudomonadati</taxon>
        <taxon>Campylobacterota</taxon>
        <taxon>Epsilonproteobacteria</taxon>
        <taxon>Campylobacterales</taxon>
        <taxon>Sulfurospirillaceae</taxon>
        <taxon>Sulfurospirillum</taxon>
    </lineage>
</organism>
<dbReference type="HOGENOM" id="CLU_1098052_0_0_7"/>
<dbReference type="OrthoDB" id="396512at2"/>
<gene>
    <name evidence="2" type="ordered locus">Sdel_1001</name>
</gene>
<dbReference type="CDD" id="cd00761">
    <property type="entry name" value="Glyco_tranf_GTA_type"/>
    <property type="match status" value="1"/>
</dbReference>
<dbReference type="CAZy" id="GT2">
    <property type="family name" value="Glycosyltransferase Family 2"/>
</dbReference>
<name>D1B1R0_SULD5</name>
<sequence length="253" mass="29049">MKENKMIHQHLSIVIPFYNPPYEAFKTCLENIRVLDPLEVILVDDCSTDTAIIALAKQSGFTYLKTPYQSGHDGLPFNIGLQHVKGTYVCKVDADDLLLELPATMPYNIHLARINRSVDPTNLTLEELILAPRSIHNGAIITTDIARDVTFSNDHAIFNDVLTLLRLLYRKERFSVHPTMNYIYNDIPNSIQTSKPRHYHRLRHIQTVARFCQLEAVSHEQSEYFLKLAMLNFRYGAKARNMLKTHISSKELA</sequence>
<dbReference type="Proteomes" id="UP000002222">
    <property type="component" value="Chromosome"/>
</dbReference>
<dbReference type="InterPro" id="IPR001173">
    <property type="entry name" value="Glyco_trans_2-like"/>
</dbReference>
<proteinExistence type="predicted"/>
<protein>
    <submittedName>
        <fullName evidence="2">Glycosyl transferase family 2</fullName>
    </submittedName>
</protein>
<accession>D1B1R0</accession>
<dbReference type="RefSeq" id="WP_012856790.1">
    <property type="nucleotide sequence ID" value="NC_013512.1"/>
</dbReference>
<evidence type="ECO:0000313" key="2">
    <source>
        <dbReference type="EMBL" id="ACZ12030.1"/>
    </source>
</evidence>
<dbReference type="AlphaFoldDB" id="D1B1R0"/>
<dbReference type="PANTHER" id="PTHR22916">
    <property type="entry name" value="GLYCOSYLTRANSFERASE"/>
    <property type="match status" value="1"/>
</dbReference>
<dbReference type="STRING" id="525898.Sdel_1001"/>
<keyword evidence="3" id="KW-1185">Reference proteome</keyword>
<evidence type="ECO:0000313" key="3">
    <source>
        <dbReference type="Proteomes" id="UP000002222"/>
    </source>
</evidence>
<dbReference type="InterPro" id="IPR029044">
    <property type="entry name" value="Nucleotide-diphossugar_trans"/>
</dbReference>
<reference evidence="2 3" key="2">
    <citation type="journal article" date="2010" name="Stand. Genomic Sci.">
        <title>Complete genome sequence of Sulfurospirillum deleyianum type strain (5175).</title>
        <authorList>
            <person name="Sikorski J."/>
            <person name="Lapidus A."/>
            <person name="Copeland A."/>
            <person name="Glavina Del Rio T."/>
            <person name="Nolan M."/>
            <person name="Lucas S."/>
            <person name="Chen F."/>
            <person name="Tice H."/>
            <person name="Cheng J.F."/>
            <person name="Saunders E."/>
            <person name="Bruce D."/>
            <person name="Goodwin L."/>
            <person name="Pitluck S."/>
            <person name="Ovchinnikova G."/>
            <person name="Pati A."/>
            <person name="Ivanova N."/>
            <person name="Mavromatis K."/>
            <person name="Chen A."/>
            <person name="Palaniappan K."/>
            <person name="Chain P."/>
            <person name="Land M."/>
            <person name="Hauser L."/>
            <person name="Chang Y.J."/>
            <person name="Jeffries C.D."/>
            <person name="Brettin T."/>
            <person name="Detter J.C."/>
            <person name="Han C."/>
            <person name="Rohde M."/>
            <person name="Lang E."/>
            <person name="Spring S."/>
            <person name="Goker M."/>
            <person name="Bristow J."/>
            <person name="Eisen J.A."/>
            <person name="Markowitz V."/>
            <person name="Hugenholtz P."/>
            <person name="Kyrpides N.C."/>
            <person name="Klenk H.P."/>
        </authorList>
    </citation>
    <scope>NUCLEOTIDE SEQUENCE [LARGE SCALE GENOMIC DNA]</scope>
    <source>
        <strain evidence="3">ATCC 51133 / DSM 6946 / 5175</strain>
    </source>
</reference>
<dbReference type="SUPFAM" id="SSF53448">
    <property type="entry name" value="Nucleotide-diphospho-sugar transferases"/>
    <property type="match status" value="1"/>
</dbReference>
<evidence type="ECO:0000259" key="1">
    <source>
        <dbReference type="Pfam" id="PF00535"/>
    </source>
</evidence>
<dbReference type="GO" id="GO:0016758">
    <property type="term" value="F:hexosyltransferase activity"/>
    <property type="evidence" value="ECO:0007669"/>
    <property type="project" value="UniProtKB-ARBA"/>
</dbReference>
<feature type="domain" description="Glycosyltransferase 2-like" evidence="1">
    <location>
        <begin position="12"/>
        <end position="98"/>
    </location>
</feature>
<keyword evidence="2" id="KW-0808">Transferase</keyword>
<dbReference type="Gene3D" id="3.90.550.10">
    <property type="entry name" value="Spore Coat Polysaccharide Biosynthesis Protein SpsA, Chain A"/>
    <property type="match status" value="1"/>
</dbReference>
<dbReference type="Pfam" id="PF00535">
    <property type="entry name" value="Glycos_transf_2"/>
    <property type="match status" value="1"/>
</dbReference>
<dbReference type="eggNOG" id="COG1216">
    <property type="taxonomic scope" value="Bacteria"/>
</dbReference>
<dbReference type="EMBL" id="CP001816">
    <property type="protein sequence ID" value="ACZ12030.1"/>
    <property type="molecule type" value="Genomic_DNA"/>
</dbReference>
<dbReference type="KEGG" id="sdl:Sdel_1001"/>